<comment type="caution">
    <text evidence="3">The sequence shown here is derived from an EMBL/GenBank/DDBJ whole genome shotgun (WGS) entry which is preliminary data.</text>
</comment>
<feature type="compositionally biased region" description="Polar residues" evidence="1">
    <location>
        <begin position="124"/>
        <end position="135"/>
    </location>
</feature>
<evidence type="ECO:0000313" key="4">
    <source>
        <dbReference type="Proteomes" id="UP001165121"/>
    </source>
</evidence>
<feature type="compositionally biased region" description="Basic residues" evidence="1">
    <location>
        <begin position="272"/>
        <end position="287"/>
    </location>
</feature>
<dbReference type="Pfam" id="PF00078">
    <property type="entry name" value="RVT_1"/>
    <property type="match status" value="1"/>
</dbReference>
<evidence type="ECO:0000313" key="3">
    <source>
        <dbReference type="EMBL" id="GMF44442.1"/>
    </source>
</evidence>
<feature type="compositionally biased region" description="Polar residues" evidence="1">
    <location>
        <begin position="258"/>
        <end position="267"/>
    </location>
</feature>
<dbReference type="Gene3D" id="3.10.10.10">
    <property type="entry name" value="HIV Type 1 Reverse Transcriptase, subunit A, domain 1"/>
    <property type="match status" value="1"/>
</dbReference>
<feature type="compositionally biased region" description="Basic and acidic residues" evidence="1">
    <location>
        <begin position="288"/>
        <end position="300"/>
    </location>
</feature>
<organism evidence="3 4">
    <name type="scientific">Phytophthora fragariaefolia</name>
    <dbReference type="NCBI Taxonomy" id="1490495"/>
    <lineage>
        <taxon>Eukaryota</taxon>
        <taxon>Sar</taxon>
        <taxon>Stramenopiles</taxon>
        <taxon>Oomycota</taxon>
        <taxon>Peronosporomycetes</taxon>
        <taxon>Peronosporales</taxon>
        <taxon>Peronosporaceae</taxon>
        <taxon>Phytophthora</taxon>
    </lineage>
</organism>
<name>A0A9W6XSN2_9STRA</name>
<evidence type="ECO:0000259" key="2">
    <source>
        <dbReference type="Pfam" id="PF00078"/>
    </source>
</evidence>
<dbReference type="Proteomes" id="UP001165121">
    <property type="component" value="Unassembled WGS sequence"/>
</dbReference>
<dbReference type="InterPro" id="IPR043128">
    <property type="entry name" value="Rev_trsase/Diguanyl_cyclase"/>
</dbReference>
<feature type="region of interest" description="Disordered" evidence="1">
    <location>
        <begin position="124"/>
        <end position="300"/>
    </location>
</feature>
<feature type="domain" description="Reverse transcriptase" evidence="2">
    <location>
        <begin position="871"/>
        <end position="1067"/>
    </location>
</feature>
<dbReference type="InterPro" id="IPR043502">
    <property type="entry name" value="DNA/RNA_pol_sf"/>
</dbReference>
<protein>
    <submittedName>
        <fullName evidence="3">Unnamed protein product</fullName>
    </submittedName>
</protein>
<proteinExistence type="predicted"/>
<dbReference type="OrthoDB" id="141658at2759"/>
<dbReference type="InterPro" id="IPR000477">
    <property type="entry name" value="RT_dom"/>
</dbReference>
<feature type="compositionally biased region" description="Polar residues" evidence="1">
    <location>
        <begin position="175"/>
        <end position="215"/>
    </location>
</feature>
<dbReference type="Gene3D" id="3.30.70.270">
    <property type="match status" value="2"/>
</dbReference>
<feature type="compositionally biased region" description="Polar residues" evidence="1">
    <location>
        <begin position="152"/>
        <end position="167"/>
    </location>
</feature>
<dbReference type="CDD" id="cd01647">
    <property type="entry name" value="RT_LTR"/>
    <property type="match status" value="1"/>
</dbReference>
<evidence type="ECO:0000256" key="1">
    <source>
        <dbReference type="SAM" id="MobiDB-lite"/>
    </source>
</evidence>
<reference evidence="3" key="1">
    <citation type="submission" date="2023-04" db="EMBL/GenBank/DDBJ databases">
        <title>Phytophthora fragariaefolia NBRC 109709.</title>
        <authorList>
            <person name="Ichikawa N."/>
            <person name="Sato H."/>
            <person name="Tonouchi N."/>
        </authorList>
    </citation>
    <scope>NUCLEOTIDE SEQUENCE</scope>
    <source>
        <strain evidence="3">NBRC 109709</strain>
    </source>
</reference>
<dbReference type="PANTHER" id="PTHR33064:SF37">
    <property type="entry name" value="RIBONUCLEASE H"/>
    <property type="match status" value="1"/>
</dbReference>
<sequence length="1095" mass="122243">MLTHLTELNFPSTSQVVFAFTLPGTGYALARPTLHQDIEYPKIEVIPDAKIAWPGVCQPSFQPTARGSGKQRKEYTPQGNPRLRSTLACEFRSKEPKIDNSTTANHPKCDPAHRRLHKVRINTITEGRSTPSVSRQLGRRVQEDPATLKFRGTTSSQWCACPDSNQGFHRESPQEDTQSEFGQGNEASTHIGSPTAPLNQVRSAERQSSGRSSTDGTEEGPVMDLEDKPRPPTQVPSGTPAGLDENLDPPDESPPAQAETNTSTQPRSARSTAKKKTSKAKPSRKKIKAPDSETEDRGDLMSDDQLTKAYYKRRELHTFLINDTVMRVLRPKLLGELQGPVSPPAAGSNKPSATKTLMRLLKETGIIAESFEAEALFDLKLSEIKQPVHSLFDILVTLVGEPDQAQKQPTNCNKIDTDTVKERFLKERQMPQTRPKPRSTGDQDVEMESVGSPDQPITTWEYDPDDLDLGRPARATVATTTATTSGQATNTPRIRVSAMPELKEFTGKDGDEDRARREHAEHFIETLDDRDLADQLALLRIPDANTLEEVLRSRQRAKSRQSKTVYGSIKPRQKSPAAAAGTRVVRAVHEPEDSSDSDEESRSSSDEDLRRVVGREDVKLERSPGWNPVRAERSRFCIYAYVEKQSKATVIKVVDNSCDLQKESATVIANLHQTDEYSRSEVKMILDIAQGESRGYWRYHVPDKKFKQAKAVGKINNEKSTLLFESGAEVSILDTAFARKWRDQRRVGDRAANPDGLGDFSGEHKHILTDDAPSTHSAPVDLGDRAVDPGDEEVCIKESGDLYAEAVEGHLAVLPEVTPTTEEVKIEDIQVGNPNDNTQEQKLFQLIKGLLSAKIIQHSTSPWASPVVVIIKKNGIGIRLCIYYRLVNSLTRLMMYPMPLINDLLDDLDKVLWYCSLDMASGFWVVSMTDRVRAISALITAFGLFEWNRMPFGLKNAPQIYQRLLDNALYGFLRITNCQDHQARNAVDQRRQRPIDLFQDGKPDTEKESSVLGRRSYIDDILVTAGSWDMLCERVDKLLDACDEWILSITVSKSFWGLKRVDHLGHRVSAEGIEARPKDLSSLADLPFPTTSRSM</sequence>
<feature type="region of interest" description="Disordered" evidence="1">
    <location>
        <begin position="552"/>
        <end position="610"/>
    </location>
</feature>
<dbReference type="EMBL" id="BSXT01001675">
    <property type="protein sequence ID" value="GMF44442.1"/>
    <property type="molecule type" value="Genomic_DNA"/>
</dbReference>
<keyword evidence="4" id="KW-1185">Reference proteome</keyword>
<dbReference type="AlphaFoldDB" id="A0A9W6XSN2"/>
<dbReference type="PANTHER" id="PTHR33064">
    <property type="entry name" value="POL PROTEIN"/>
    <property type="match status" value="1"/>
</dbReference>
<feature type="region of interest" description="Disordered" evidence="1">
    <location>
        <begin position="427"/>
        <end position="468"/>
    </location>
</feature>
<feature type="region of interest" description="Disordered" evidence="1">
    <location>
        <begin position="747"/>
        <end position="781"/>
    </location>
</feature>
<feature type="region of interest" description="Disordered" evidence="1">
    <location>
        <begin position="62"/>
        <end position="81"/>
    </location>
</feature>
<accession>A0A9W6XSN2</accession>
<dbReference type="SUPFAM" id="SSF56672">
    <property type="entry name" value="DNA/RNA polymerases"/>
    <property type="match status" value="1"/>
</dbReference>
<feature type="compositionally biased region" description="Basic and acidic residues" evidence="1">
    <location>
        <begin position="600"/>
        <end position="610"/>
    </location>
</feature>
<gene>
    <name evidence="3" type="ORF">Pfra01_001547500</name>
</gene>
<dbReference type="InterPro" id="IPR051320">
    <property type="entry name" value="Viral_Replic_Matur_Polypro"/>
</dbReference>